<keyword evidence="2" id="KW-0472">Membrane</keyword>
<feature type="transmembrane region" description="Helical" evidence="2">
    <location>
        <begin position="31"/>
        <end position="49"/>
    </location>
</feature>
<keyword evidence="2" id="KW-1133">Transmembrane helix</keyword>
<feature type="transmembrane region" description="Helical" evidence="2">
    <location>
        <begin position="90"/>
        <end position="115"/>
    </location>
</feature>
<dbReference type="GO" id="GO:0048038">
    <property type="term" value="F:quinone binding"/>
    <property type="evidence" value="ECO:0007669"/>
    <property type="project" value="UniProtKB-UniRule"/>
</dbReference>
<dbReference type="Gene3D" id="1.20.120.1200">
    <property type="entry name" value="NADH-ubiquinone/plastoquinone oxidoreductase chain 6, subunit NuoJ"/>
    <property type="match status" value="1"/>
</dbReference>
<feature type="transmembrane region" description="Helical" evidence="2">
    <location>
        <begin position="55"/>
        <end position="78"/>
    </location>
</feature>
<dbReference type="InterPro" id="IPR042106">
    <property type="entry name" value="Nuo/plastoQ_OxRdtase_6_NuoJ"/>
</dbReference>
<feature type="transmembrane region" description="Helical" evidence="2">
    <location>
        <begin position="142"/>
        <end position="165"/>
    </location>
</feature>
<comment type="caution">
    <text evidence="3">The sequence shown here is derived from an EMBL/GenBank/DDBJ whole genome shotgun (WGS) entry which is preliminary data.</text>
</comment>
<comment type="catalytic activity">
    <reaction evidence="2">
        <text>a quinone + NADH + 5 H(+)(in) = a quinol + NAD(+) + 4 H(+)(out)</text>
        <dbReference type="Rhea" id="RHEA:57888"/>
        <dbReference type="ChEBI" id="CHEBI:15378"/>
        <dbReference type="ChEBI" id="CHEBI:24646"/>
        <dbReference type="ChEBI" id="CHEBI:57540"/>
        <dbReference type="ChEBI" id="CHEBI:57945"/>
        <dbReference type="ChEBI" id="CHEBI:132124"/>
    </reaction>
</comment>
<comment type="function">
    <text evidence="2">NDH-1 shuttles electrons from NADH, via FMN and iron-sulfur (Fe-S) centers, to quinones in the respiratory chain. Couples the redox reaction to proton translocation (for every two electrons transferred, four hydrogen ions are translocated across the cytoplasmic membrane), and thus conserves the redox energy in a proton gradient.</text>
</comment>
<evidence type="ECO:0000313" key="3">
    <source>
        <dbReference type="EMBL" id="PTL86383.1"/>
    </source>
</evidence>
<comment type="similarity">
    <text evidence="1 2">Belongs to the complex I subunit 6 family.</text>
</comment>
<evidence type="ECO:0000256" key="2">
    <source>
        <dbReference type="RuleBase" id="RU004429"/>
    </source>
</evidence>
<accession>A0A2T4VX77</accession>
<organism evidence="3 4">
    <name type="scientific">Candidatus Liberibacter europaeus</name>
    <dbReference type="NCBI Taxonomy" id="744859"/>
    <lineage>
        <taxon>Bacteria</taxon>
        <taxon>Pseudomonadati</taxon>
        <taxon>Pseudomonadota</taxon>
        <taxon>Alphaproteobacteria</taxon>
        <taxon>Hyphomicrobiales</taxon>
        <taxon>Rhizobiaceae</taxon>
        <taxon>Liberibacter</taxon>
    </lineage>
</organism>
<feature type="transmembrane region" description="Helical" evidence="2">
    <location>
        <begin position="6"/>
        <end position="24"/>
    </location>
</feature>
<keyword evidence="2" id="KW-0812">Transmembrane</keyword>
<evidence type="ECO:0000256" key="1">
    <source>
        <dbReference type="ARBA" id="ARBA00005698"/>
    </source>
</evidence>
<comment type="subcellular location">
    <subcellularLocation>
        <location evidence="2">Cell membrane</location>
        <topology evidence="2">Multi-pass membrane protein</topology>
    </subcellularLocation>
</comment>
<dbReference type="EMBL" id="PSQJ01000004">
    <property type="protein sequence ID" value="PTL86383.1"/>
    <property type="molecule type" value="Genomic_DNA"/>
</dbReference>
<dbReference type="Proteomes" id="UP000240811">
    <property type="component" value="Unassembled WGS sequence"/>
</dbReference>
<dbReference type="PANTHER" id="PTHR33269:SF17">
    <property type="entry name" value="NADH-UBIQUINONE OXIDOREDUCTASE CHAIN 6"/>
    <property type="match status" value="1"/>
</dbReference>
<dbReference type="GO" id="GO:0005886">
    <property type="term" value="C:plasma membrane"/>
    <property type="evidence" value="ECO:0007669"/>
    <property type="project" value="UniProtKB-SubCell"/>
</dbReference>
<dbReference type="InterPro" id="IPR001457">
    <property type="entry name" value="NADH_UbQ/plastoQ_OxRdtase_su6"/>
</dbReference>
<dbReference type="AlphaFoldDB" id="A0A2T4VX77"/>
<dbReference type="GO" id="GO:0008137">
    <property type="term" value="F:NADH dehydrogenase (ubiquinone) activity"/>
    <property type="evidence" value="ECO:0007669"/>
    <property type="project" value="UniProtKB-UniRule"/>
</dbReference>
<sequence>MIIQSLFFYLFALMAIVSSLMVVTARNPVNAVFYLIFAFLNVSGLFLLLGAEFIAMITLVAYVGAVIVLFLFVIMMIDVDFEEAKPKIKLGFLGAFFIGILVAELITGVSSLMVFGTKGEMLELVLMNNNTERLGSVLYTNYAYTLEIAGFILLLSMVGAIVLTLRHRRNIKRQDVAKQLKSNPSNSVEVVKVKSGQGI</sequence>
<dbReference type="PANTHER" id="PTHR33269">
    <property type="entry name" value="NADH-UBIQUINONE OXIDOREDUCTASE CHAIN 6"/>
    <property type="match status" value="1"/>
</dbReference>
<name>A0A2T4VX77_9HYPH</name>
<protein>
    <recommendedName>
        <fullName evidence="2">NADH-quinone oxidoreductase subunit J</fullName>
        <ecNumber evidence="2">7.1.1.-</ecNumber>
    </recommendedName>
</protein>
<keyword evidence="2" id="KW-1003">Cell membrane</keyword>
<dbReference type="NCBIfam" id="NF005164">
    <property type="entry name" value="PRK06638.1-4"/>
    <property type="match status" value="1"/>
</dbReference>
<proteinExistence type="inferred from homology"/>
<dbReference type="EC" id="7.1.1.-" evidence="2"/>
<reference evidence="4" key="1">
    <citation type="submission" date="2018-02" db="EMBL/GenBank/DDBJ databases">
        <title>Genome sequence of Candidatus Liberibacter europaeus.</title>
        <authorList>
            <person name="Frampton R.A."/>
            <person name="Thompson S.M."/>
            <person name="David C."/>
            <person name="Addison S.M."/>
            <person name="Smith G.R."/>
        </authorList>
    </citation>
    <scope>NUCLEOTIDE SEQUENCE [LARGE SCALE GENOMIC DNA]</scope>
</reference>
<evidence type="ECO:0000313" key="4">
    <source>
        <dbReference type="Proteomes" id="UP000240811"/>
    </source>
</evidence>
<gene>
    <name evidence="3" type="ORF">C4617_04065</name>
</gene>
<keyword evidence="2" id="KW-0874">Quinone</keyword>
<keyword evidence="2" id="KW-0520">NAD</keyword>
<dbReference type="Pfam" id="PF00499">
    <property type="entry name" value="Oxidored_q3"/>
    <property type="match status" value="1"/>
</dbReference>